<dbReference type="Proteomes" id="UP000324222">
    <property type="component" value="Unassembled WGS sequence"/>
</dbReference>
<sequence length="92" mass="10195">MDRCKTAMVNGRSIIGVNFRHPVHGSFVNNRQIPPGQPARQPTHQQEPLKIFLCPKGRHHKTSLLTPATTTTALPNPSCTPPSKLTYLHLHA</sequence>
<evidence type="ECO:0000313" key="1">
    <source>
        <dbReference type="EMBL" id="MPC81375.1"/>
    </source>
</evidence>
<accession>A0A5B7IGP1</accession>
<evidence type="ECO:0000313" key="2">
    <source>
        <dbReference type="Proteomes" id="UP000324222"/>
    </source>
</evidence>
<proteinExistence type="predicted"/>
<gene>
    <name evidence="1" type="ORF">E2C01_075988</name>
</gene>
<dbReference type="EMBL" id="VSRR010056763">
    <property type="protein sequence ID" value="MPC81375.1"/>
    <property type="molecule type" value="Genomic_DNA"/>
</dbReference>
<protein>
    <submittedName>
        <fullName evidence="1">Uncharacterized protein</fullName>
    </submittedName>
</protein>
<reference evidence="1 2" key="1">
    <citation type="submission" date="2019-05" db="EMBL/GenBank/DDBJ databases">
        <title>Another draft genome of Portunus trituberculatus and its Hox gene families provides insights of decapod evolution.</title>
        <authorList>
            <person name="Jeong J.-H."/>
            <person name="Song I."/>
            <person name="Kim S."/>
            <person name="Choi T."/>
            <person name="Kim D."/>
            <person name="Ryu S."/>
            <person name="Kim W."/>
        </authorList>
    </citation>
    <scope>NUCLEOTIDE SEQUENCE [LARGE SCALE GENOMIC DNA]</scope>
    <source>
        <tissue evidence="1">Muscle</tissue>
    </source>
</reference>
<dbReference type="AlphaFoldDB" id="A0A5B7IGP1"/>
<comment type="caution">
    <text evidence="1">The sequence shown here is derived from an EMBL/GenBank/DDBJ whole genome shotgun (WGS) entry which is preliminary data.</text>
</comment>
<organism evidence="1 2">
    <name type="scientific">Portunus trituberculatus</name>
    <name type="common">Swimming crab</name>
    <name type="synonym">Neptunus trituberculatus</name>
    <dbReference type="NCBI Taxonomy" id="210409"/>
    <lineage>
        <taxon>Eukaryota</taxon>
        <taxon>Metazoa</taxon>
        <taxon>Ecdysozoa</taxon>
        <taxon>Arthropoda</taxon>
        <taxon>Crustacea</taxon>
        <taxon>Multicrustacea</taxon>
        <taxon>Malacostraca</taxon>
        <taxon>Eumalacostraca</taxon>
        <taxon>Eucarida</taxon>
        <taxon>Decapoda</taxon>
        <taxon>Pleocyemata</taxon>
        <taxon>Brachyura</taxon>
        <taxon>Eubrachyura</taxon>
        <taxon>Portunoidea</taxon>
        <taxon>Portunidae</taxon>
        <taxon>Portuninae</taxon>
        <taxon>Portunus</taxon>
    </lineage>
</organism>
<name>A0A5B7IGP1_PORTR</name>
<keyword evidence="2" id="KW-1185">Reference proteome</keyword>